<keyword evidence="1" id="KW-0812">Transmembrane</keyword>
<evidence type="ECO:0000313" key="3">
    <source>
        <dbReference type="Proteomes" id="UP000646548"/>
    </source>
</evidence>
<protein>
    <submittedName>
        <fullName evidence="2">NADH dehydrogenase [ubiquinone] 1 alpha subcomplex subunit 4-like 2</fullName>
    </submittedName>
</protein>
<keyword evidence="1" id="KW-0472">Membrane</keyword>
<dbReference type="PANTHER" id="PTHR14256">
    <property type="entry name" value="NADH-UBIQUINONE OXIDOREDUCTASE MLRQ SUBUNIT"/>
    <property type="match status" value="1"/>
</dbReference>
<organism evidence="2 3">
    <name type="scientific">Oryzias melastigma</name>
    <name type="common">Marine medaka</name>
    <dbReference type="NCBI Taxonomy" id="30732"/>
    <lineage>
        <taxon>Eukaryota</taxon>
        <taxon>Metazoa</taxon>
        <taxon>Chordata</taxon>
        <taxon>Craniata</taxon>
        <taxon>Vertebrata</taxon>
        <taxon>Euteleostomi</taxon>
        <taxon>Actinopterygii</taxon>
        <taxon>Neopterygii</taxon>
        <taxon>Teleostei</taxon>
        <taxon>Neoteleostei</taxon>
        <taxon>Acanthomorphata</taxon>
        <taxon>Ovalentaria</taxon>
        <taxon>Atherinomorphae</taxon>
        <taxon>Beloniformes</taxon>
        <taxon>Adrianichthyidae</taxon>
        <taxon>Oryziinae</taxon>
        <taxon>Oryzias</taxon>
    </lineage>
</organism>
<keyword evidence="1" id="KW-1133">Transmembrane helix</keyword>
<dbReference type="Pfam" id="PF06522">
    <property type="entry name" value="B12D"/>
    <property type="match status" value="1"/>
</dbReference>
<dbReference type="Proteomes" id="UP000646548">
    <property type="component" value="Unassembled WGS sequence"/>
</dbReference>
<evidence type="ECO:0000256" key="1">
    <source>
        <dbReference type="SAM" id="Phobius"/>
    </source>
</evidence>
<reference evidence="2" key="1">
    <citation type="journal article" name="BMC Genomics">
        <title>Long-read sequencing and de novo genome assembly of marine medaka (Oryzias melastigma).</title>
        <authorList>
            <person name="Liang P."/>
            <person name="Saqib H.S.A."/>
            <person name="Ni X."/>
            <person name="Shen Y."/>
        </authorList>
    </citation>
    <scope>NUCLEOTIDE SEQUENCE</scope>
    <source>
        <strain evidence="2">Bigg-433</strain>
    </source>
</reference>
<comment type="caution">
    <text evidence="2">The sequence shown here is derived from an EMBL/GenBank/DDBJ whole genome shotgun (WGS) entry which is preliminary data.</text>
</comment>
<name>A0A834C5M6_ORYME</name>
<dbReference type="InterPro" id="IPR010530">
    <property type="entry name" value="B12D"/>
</dbReference>
<accession>A0A834C5M6</accession>
<evidence type="ECO:0000313" key="2">
    <source>
        <dbReference type="EMBL" id="KAF6722478.1"/>
    </source>
</evidence>
<dbReference type="PANTHER" id="PTHR14256:SF5">
    <property type="entry name" value="NADH DEHYDROGENASE [UBIQUINONE] 1 ALPHA SUBCOMPLEX SUBUNIT 4-LIKE 2"/>
    <property type="match status" value="1"/>
</dbReference>
<sequence>MRMNTQAAAPCLAASLPVQPTLTDSRLTHGLSLMHMEEVVERRSSNNSCVCLIPQFFFMTLGITGASLYLIRLARGPHVTFWDKKNNPEPWSKLDPTYQYKLVAVNTDYKSLKKDRPDF</sequence>
<proteinExistence type="predicted"/>
<gene>
    <name evidence="2" type="ORF">FQA47_021858</name>
</gene>
<keyword evidence="2" id="KW-0830">Ubiquinone</keyword>
<dbReference type="EMBL" id="WKFB01000453">
    <property type="protein sequence ID" value="KAF6722478.1"/>
    <property type="molecule type" value="Genomic_DNA"/>
</dbReference>
<dbReference type="AlphaFoldDB" id="A0A834C5M6"/>
<feature type="transmembrane region" description="Helical" evidence="1">
    <location>
        <begin position="52"/>
        <end position="71"/>
    </location>
</feature>